<evidence type="ECO:0000256" key="11">
    <source>
        <dbReference type="RuleBase" id="RU102079"/>
    </source>
</evidence>
<proteinExistence type="inferred from homology"/>
<accession>A0A401PSC6</accession>
<feature type="domain" description="Galectin" evidence="13">
    <location>
        <begin position="111"/>
        <end position="242"/>
    </location>
</feature>
<evidence type="ECO:0000256" key="10">
    <source>
        <dbReference type="ARBA" id="ARBA00023310"/>
    </source>
</evidence>
<keyword evidence="15" id="KW-1185">Reference proteome</keyword>
<comment type="caution">
    <text evidence="14">The sequence shown here is derived from an EMBL/GenBank/DDBJ whole genome shotgun (WGS) entry which is preliminary data.</text>
</comment>
<dbReference type="GO" id="GO:0042776">
    <property type="term" value="P:proton motive force-driven mitochondrial ATP synthesis"/>
    <property type="evidence" value="ECO:0007669"/>
    <property type="project" value="TreeGrafter"/>
</dbReference>
<keyword evidence="9 12" id="KW-0472">Membrane</keyword>
<dbReference type="Pfam" id="PF10206">
    <property type="entry name" value="WRW"/>
    <property type="match status" value="1"/>
</dbReference>
<evidence type="ECO:0000256" key="4">
    <source>
        <dbReference type="ARBA" id="ARBA00022547"/>
    </source>
</evidence>
<keyword evidence="6" id="KW-0375">Hydrogen ion transport</keyword>
<keyword evidence="7" id="KW-0406">Ion transport</keyword>
<evidence type="ECO:0000256" key="1">
    <source>
        <dbReference type="ARBA" id="ARBA00004325"/>
    </source>
</evidence>
<dbReference type="EMBL" id="BFAA01008739">
    <property type="protein sequence ID" value="GCB76046.1"/>
    <property type="molecule type" value="Genomic_DNA"/>
</dbReference>
<organism evidence="14 15">
    <name type="scientific">Scyliorhinus torazame</name>
    <name type="common">Cloudy catshark</name>
    <name type="synonym">Catulus torazame</name>
    <dbReference type="NCBI Taxonomy" id="75743"/>
    <lineage>
        <taxon>Eukaryota</taxon>
        <taxon>Metazoa</taxon>
        <taxon>Chordata</taxon>
        <taxon>Craniata</taxon>
        <taxon>Vertebrata</taxon>
        <taxon>Chondrichthyes</taxon>
        <taxon>Elasmobranchii</taxon>
        <taxon>Galeomorphii</taxon>
        <taxon>Galeoidea</taxon>
        <taxon>Carcharhiniformes</taxon>
        <taxon>Scyliorhinidae</taxon>
        <taxon>Scyliorhinus</taxon>
    </lineage>
</organism>
<reference evidence="14 15" key="1">
    <citation type="journal article" date="2018" name="Nat. Ecol. Evol.">
        <title>Shark genomes provide insights into elasmobranch evolution and the origin of vertebrates.</title>
        <authorList>
            <person name="Hara Y"/>
            <person name="Yamaguchi K"/>
            <person name="Onimaru K"/>
            <person name="Kadota M"/>
            <person name="Koyanagi M"/>
            <person name="Keeley SD"/>
            <person name="Tatsumi K"/>
            <person name="Tanaka K"/>
            <person name="Motone F"/>
            <person name="Kageyama Y"/>
            <person name="Nozu R"/>
            <person name="Adachi N"/>
            <person name="Nishimura O"/>
            <person name="Nakagawa R"/>
            <person name="Tanegashima C"/>
            <person name="Kiyatake I"/>
            <person name="Matsumoto R"/>
            <person name="Murakumo K"/>
            <person name="Nishida K"/>
            <person name="Terakita A"/>
            <person name="Kuratani S"/>
            <person name="Sato K"/>
            <person name="Hyodo S Kuraku.S."/>
        </authorList>
    </citation>
    <scope>NUCLEOTIDE SEQUENCE [LARGE SCALE GENOMIC DNA]</scope>
</reference>
<gene>
    <name evidence="14" type="ORF">scyTo_0015416</name>
</gene>
<keyword evidence="5 11" id="KW-0430">Lectin</keyword>
<dbReference type="PANTHER" id="PTHR13080:SF17">
    <property type="entry name" value="ATP SYNTHASE SUBUNIT F, MITOCHONDRIAL"/>
    <property type="match status" value="1"/>
</dbReference>
<dbReference type="Pfam" id="PF00337">
    <property type="entry name" value="Gal-bind_lectin"/>
    <property type="match status" value="1"/>
</dbReference>
<dbReference type="GO" id="GO:0031966">
    <property type="term" value="C:mitochondrial membrane"/>
    <property type="evidence" value="ECO:0007669"/>
    <property type="project" value="UniProtKB-SubCell"/>
</dbReference>
<evidence type="ECO:0000256" key="5">
    <source>
        <dbReference type="ARBA" id="ARBA00022734"/>
    </source>
</evidence>
<evidence type="ECO:0000256" key="3">
    <source>
        <dbReference type="ARBA" id="ARBA00022448"/>
    </source>
</evidence>
<keyword evidence="3" id="KW-0813">Transport</keyword>
<keyword evidence="10" id="KW-0066">ATP synthesis</keyword>
<evidence type="ECO:0000256" key="12">
    <source>
        <dbReference type="SAM" id="Phobius"/>
    </source>
</evidence>
<name>A0A401PSC6_SCYTO</name>
<evidence type="ECO:0000256" key="7">
    <source>
        <dbReference type="ARBA" id="ARBA00023065"/>
    </source>
</evidence>
<dbReference type="AlphaFoldDB" id="A0A401PSC6"/>
<dbReference type="Gene3D" id="2.60.120.200">
    <property type="match status" value="1"/>
</dbReference>
<comment type="similarity">
    <text evidence="2">Belongs to the ATPase F chain family.</text>
</comment>
<dbReference type="Proteomes" id="UP000288216">
    <property type="component" value="Unassembled WGS sequence"/>
</dbReference>
<evidence type="ECO:0000259" key="13">
    <source>
        <dbReference type="PROSITE" id="PS51304"/>
    </source>
</evidence>
<dbReference type="SMART" id="SM00276">
    <property type="entry name" value="GLECT"/>
    <property type="match status" value="1"/>
</dbReference>
<keyword evidence="12" id="KW-0812">Transmembrane</keyword>
<dbReference type="InterPro" id="IPR013320">
    <property type="entry name" value="ConA-like_dom_sf"/>
</dbReference>
<dbReference type="GO" id="GO:0030246">
    <property type="term" value="F:carbohydrate binding"/>
    <property type="evidence" value="ECO:0007669"/>
    <property type="project" value="UniProtKB-UniRule"/>
</dbReference>
<comment type="subcellular location">
    <subcellularLocation>
        <location evidence="1">Mitochondrion membrane</location>
    </subcellularLocation>
</comment>
<evidence type="ECO:0000256" key="6">
    <source>
        <dbReference type="ARBA" id="ARBA00022781"/>
    </source>
</evidence>
<evidence type="ECO:0000256" key="8">
    <source>
        <dbReference type="ARBA" id="ARBA00023128"/>
    </source>
</evidence>
<keyword evidence="4" id="KW-0138">CF(0)</keyword>
<dbReference type="CDD" id="cd00070">
    <property type="entry name" value="GLECT"/>
    <property type="match status" value="1"/>
</dbReference>
<evidence type="ECO:0000313" key="14">
    <source>
        <dbReference type="EMBL" id="GCB76046.1"/>
    </source>
</evidence>
<protein>
    <recommendedName>
        <fullName evidence="11">Galectin</fullName>
    </recommendedName>
</protein>
<dbReference type="SMART" id="SM00908">
    <property type="entry name" value="Gal-bind_lectin"/>
    <property type="match status" value="1"/>
</dbReference>
<dbReference type="FunFam" id="2.60.120.200:FF:000021">
    <property type="entry name" value="Galectin"/>
    <property type="match status" value="1"/>
</dbReference>
<evidence type="ECO:0000313" key="15">
    <source>
        <dbReference type="Proteomes" id="UP000288216"/>
    </source>
</evidence>
<dbReference type="SUPFAM" id="SSF49899">
    <property type="entry name" value="Concanavalin A-like lectins/glucanases"/>
    <property type="match status" value="1"/>
</dbReference>
<feature type="transmembrane region" description="Helical" evidence="12">
    <location>
        <begin position="56"/>
        <end position="75"/>
    </location>
</feature>
<evidence type="ECO:0000256" key="2">
    <source>
        <dbReference type="ARBA" id="ARBA00005895"/>
    </source>
</evidence>
<evidence type="ECO:0000256" key="9">
    <source>
        <dbReference type="ARBA" id="ARBA00023136"/>
    </source>
</evidence>
<dbReference type="PANTHER" id="PTHR13080">
    <property type="entry name" value="ATP SYNTHASE F CHAIN, MITOCHONDRIAL-RELATED"/>
    <property type="match status" value="1"/>
</dbReference>
<keyword evidence="12" id="KW-1133">Transmembrane helix</keyword>
<sequence length="243" mass="28563">MADRPVPIVEKRLMDVKLGELSRWITGRDFTPNGILASLRRGHNRYYNKYINVRRGGIGGVAMMLAGYVLISYIWEYDHLKHQRWRKKLVVNCWGRERKKKPTQQGTMKTVLEMFDVDMKIGDTVKIKVFIDSEADRFAISLGKDDLELALHFNPRFDDDQDDQVIVFNSKEDGEWCTEQREDSFFMFEKGECFKFSITFLGEKFEIKLPDYVLEFSNRTSMDTMTFLSVQGDVRVKSLKFDY</sequence>
<dbReference type="GO" id="GO:0046933">
    <property type="term" value="F:proton-transporting ATP synthase activity, rotational mechanism"/>
    <property type="evidence" value="ECO:0007669"/>
    <property type="project" value="TreeGrafter"/>
</dbReference>
<dbReference type="InterPro" id="IPR019344">
    <property type="entry name" value="F1F0-ATPsyn_F_prd"/>
</dbReference>
<keyword evidence="8" id="KW-0496">Mitochondrion</keyword>
<dbReference type="OrthoDB" id="8918229at2759"/>
<dbReference type="STRING" id="75743.A0A401PSC6"/>
<dbReference type="PROSITE" id="PS51304">
    <property type="entry name" value="GALECTIN"/>
    <property type="match status" value="1"/>
</dbReference>
<dbReference type="InterPro" id="IPR001079">
    <property type="entry name" value="Galectin_CRD"/>
</dbReference>
<dbReference type="GO" id="GO:0045259">
    <property type="term" value="C:proton-transporting ATP synthase complex"/>
    <property type="evidence" value="ECO:0007669"/>
    <property type="project" value="UniProtKB-KW"/>
</dbReference>